<evidence type="ECO:0000313" key="4">
    <source>
        <dbReference type="EMBL" id="MDQ0337117.1"/>
    </source>
</evidence>
<dbReference type="EMBL" id="JAGGJQ010000013">
    <property type="protein sequence ID" value="MBP1841682.1"/>
    <property type="molecule type" value="Genomic_DNA"/>
</dbReference>
<dbReference type="InterPro" id="IPR037523">
    <property type="entry name" value="VOC_core"/>
</dbReference>
<dbReference type="GO" id="GO:0046491">
    <property type="term" value="P:L-methylmalonyl-CoA metabolic process"/>
    <property type="evidence" value="ECO:0007669"/>
    <property type="project" value="TreeGrafter"/>
</dbReference>
<dbReference type="EMBL" id="JAUSUU010000014">
    <property type="protein sequence ID" value="MDQ0337117.1"/>
    <property type="molecule type" value="Genomic_DNA"/>
</dbReference>
<accession>A0A9X1CD14</accession>
<feature type="domain" description="VOC" evidence="2">
    <location>
        <begin position="9"/>
        <end position="157"/>
    </location>
</feature>
<dbReference type="PROSITE" id="PS51819">
    <property type="entry name" value="VOC"/>
    <property type="match status" value="1"/>
</dbReference>
<dbReference type="Proteomes" id="UP001138672">
    <property type="component" value="Unassembled WGS sequence"/>
</dbReference>
<dbReference type="PANTHER" id="PTHR43048">
    <property type="entry name" value="METHYLMALONYL-COA EPIMERASE"/>
    <property type="match status" value="1"/>
</dbReference>
<protein>
    <submittedName>
        <fullName evidence="3">Catechol 2,3-dioxygenase-like lactoylglutathione lyase family enzyme</fullName>
    </submittedName>
</protein>
<evidence type="ECO:0000313" key="5">
    <source>
        <dbReference type="Proteomes" id="UP001138672"/>
    </source>
</evidence>
<evidence type="ECO:0000259" key="2">
    <source>
        <dbReference type="PROSITE" id="PS51819"/>
    </source>
</evidence>
<dbReference type="GO" id="GO:0004493">
    <property type="term" value="F:methylmalonyl-CoA epimerase activity"/>
    <property type="evidence" value="ECO:0007669"/>
    <property type="project" value="TreeGrafter"/>
</dbReference>
<keyword evidence="3" id="KW-0456">Lyase</keyword>
<gene>
    <name evidence="3" type="ORF">J2Z56_003620</name>
    <name evidence="4" type="ORF">J2Z57_003579</name>
</gene>
<dbReference type="Proteomes" id="UP001231587">
    <property type="component" value="Unassembled WGS sequence"/>
</dbReference>
<dbReference type="SUPFAM" id="SSF54593">
    <property type="entry name" value="Glyoxalase/Bleomycin resistance protein/Dihydroxybiphenyl dioxygenase"/>
    <property type="match status" value="1"/>
</dbReference>
<dbReference type="RefSeq" id="WP_057781457.1">
    <property type="nucleotide sequence ID" value="NZ_JAGGJQ010000013.1"/>
</dbReference>
<proteinExistence type="predicted"/>
<keyword evidence="6" id="KW-1185">Reference proteome</keyword>
<evidence type="ECO:0000313" key="3">
    <source>
        <dbReference type="EMBL" id="MBP1841682.1"/>
    </source>
</evidence>
<dbReference type="InterPro" id="IPR029068">
    <property type="entry name" value="Glyas_Bleomycin-R_OHBP_Dase"/>
</dbReference>
<evidence type="ECO:0000256" key="1">
    <source>
        <dbReference type="ARBA" id="ARBA00022723"/>
    </source>
</evidence>
<dbReference type="GO" id="GO:0016829">
    <property type="term" value="F:lyase activity"/>
    <property type="evidence" value="ECO:0007669"/>
    <property type="project" value="UniProtKB-KW"/>
</dbReference>
<dbReference type="OrthoDB" id="2613830at2"/>
<dbReference type="InterPro" id="IPR051785">
    <property type="entry name" value="MMCE/EMCE_epimerase"/>
</dbReference>
<dbReference type="GO" id="GO:0046872">
    <property type="term" value="F:metal ion binding"/>
    <property type="evidence" value="ECO:0007669"/>
    <property type="project" value="UniProtKB-KW"/>
</dbReference>
<sequence>MTKPNIVRGIDHIGITVPNVNDAAQFLEKAFQANTLYDLIEKEDEPMEGEETEQQLGIPKGSKIVHMKLMEIGESATIELFEFVNVKQTEAISLNDFGYTHFALYVDDIEQAAERFEEAGGKLLSEIHPLGGIEDGANNAGVYGKAPWGSLIELITYPDGLKKESIDRWTPPKRK</sequence>
<organism evidence="3 5">
    <name type="scientific">Formosa algae</name>
    <dbReference type="NCBI Taxonomy" id="225843"/>
    <lineage>
        <taxon>Bacteria</taxon>
        <taxon>Pseudomonadati</taxon>
        <taxon>Bacteroidota</taxon>
        <taxon>Flavobacteriia</taxon>
        <taxon>Flavobacteriales</taxon>
        <taxon>Flavobacteriaceae</taxon>
        <taxon>Formosa</taxon>
    </lineage>
</organism>
<evidence type="ECO:0000313" key="6">
    <source>
        <dbReference type="Proteomes" id="UP001231587"/>
    </source>
</evidence>
<comment type="caution">
    <text evidence="3">The sequence shown here is derived from an EMBL/GenBank/DDBJ whole genome shotgun (WGS) entry which is preliminary data.</text>
</comment>
<keyword evidence="1" id="KW-0479">Metal-binding</keyword>
<dbReference type="Gene3D" id="3.10.180.10">
    <property type="entry name" value="2,3-Dihydroxybiphenyl 1,2-Dioxygenase, domain 1"/>
    <property type="match status" value="1"/>
</dbReference>
<name>A0A9X1CD14_9FLAO</name>
<dbReference type="Pfam" id="PF13669">
    <property type="entry name" value="Glyoxalase_4"/>
    <property type="match status" value="1"/>
</dbReference>
<dbReference type="AlphaFoldDB" id="A0A9X1CD14"/>
<reference evidence="3" key="1">
    <citation type="submission" date="2021-03" db="EMBL/GenBank/DDBJ databases">
        <title>Genomic Encyclopedia of Type Strains, Phase IV (KMG-IV): sequencing the most valuable type-strain genomes for metagenomic binning, comparative biology and taxonomic classification.</title>
        <authorList>
            <person name="Goeker M."/>
        </authorList>
    </citation>
    <scope>NUCLEOTIDE SEQUENCE</scope>
    <source>
        <strain evidence="3">DSM 15523</strain>
        <strain evidence="4 6">DSM 16476</strain>
    </source>
</reference>
<dbReference type="PANTHER" id="PTHR43048:SF6">
    <property type="entry name" value="BLR8189 PROTEIN"/>
    <property type="match status" value="1"/>
</dbReference>